<evidence type="ECO:0000313" key="2">
    <source>
        <dbReference type="Proteomes" id="UP000305398"/>
    </source>
</evidence>
<dbReference type="KEGG" id="hyj:FHG12_07705"/>
<proteinExistence type="predicted"/>
<dbReference type="AlphaFoldDB" id="A0A5B8A1G9"/>
<dbReference type="EMBL" id="CP040896">
    <property type="protein sequence ID" value="QDA60002.1"/>
    <property type="molecule type" value="Genomic_DNA"/>
</dbReference>
<protein>
    <recommendedName>
        <fullName evidence="3">DUF5681 domain-containing protein</fullName>
    </recommendedName>
</protein>
<name>A0A5B8A1G9_9BACT</name>
<gene>
    <name evidence="1" type="ORF">FHG12_07705</name>
</gene>
<evidence type="ECO:0000313" key="1">
    <source>
        <dbReference type="EMBL" id="QDA60002.1"/>
    </source>
</evidence>
<keyword evidence="2" id="KW-1185">Reference proteome</keyword>
<dbReference type="RefSeq" id="WP_139515180.1">
    <property type="nucleotide sequence ID" value="NZ_CP040896.1"/>
</dbReference>
<dbReference type="Proteomes" id="UP000305398">
    <property type="component" value="Chromosome"/>
</dbReference>
<sequence>MPFKPGISGNPLGRPQGAANVATAQVREVLNDVLANISAEEILANLRGLQGKEFLDAYTKLAEFLTPKLQRVAQNEEFNGLYDVVVTIGGRDDVTIEE</sequence>
<organism evidence="1 2">
    <name type="scientific">Hymenobacter jejuensis</name>
    <dbReference type="NCBI Taxonomy" id="2502781"/>
    <lineage>
        <taxon>Bacteria</taxon>
        <taxon>Pseudomonadati</taxon>
        <taxon>Bacteroidota</taxon>
        <taxon>Cytophagia</taxon>
        <taxon>Cytophagales</taxon>
        <taxon>Hymenobacteraceae</taxon>
        <taxon>Hymenobacter</taxon>
    </lineage>
</organism>
<reference evidence="1 2" key="1">
    <citation type="submission" date="2019-06" db="EMBL/GenBank/DDBJ databases">
        <authorList>
            <person name="Srinivasan S."/>
        </authorList>
    </citation>
    <scope>NUCLEOTIDE SEQUENCE [LARGE SCALE GENOMIC DNA]</scope>
    <source>
        <strain evidence="1 2">17J68-5</strain>
    </source>
</reference>
<dbReference type="OrthoDB" id="885133at2"/>
<evidence type="ECO:0008006" key="3">
    <source>
        <dbReference type="Google" id="ProtNLM"/>
    </source>
</evidence>
<accession>A0A5B8A1G9</accession>